<sequence length="297" mass="28872">MRSALLRGRTVAVAVPALALLATVTPSAMADEAPAGSAYGASAAISLLPGVLGGKGIAVETGKLAASSTSGKHSADVVDVPLKGVITAKAITSSAEQDGAHGPVTAKAAIVDATIPLLAGLAGSTPKTSVISSECKSTPQGVTGTSKLLGLDLGKIGNLELGTPPNQKIGVPEVLQVIVNEQIKHPDGSLTVNALHLKLLGGQVTGALGSGDIVLASSTCAKVAGGGEPTEPTKPTKPSEPTKPSQPTRPGQPSQPGHPGGGNTNTQPPAGGPAQVSVVPAGAPETGDGSEAAGNAR</sequence>
<reference evidence="3 4" key="1">
    <citation type="submission" date="2018-09" db="EMBL/GenBank/DDBJ databases">
        <title>YIM PH 21725 draft genome.</title>
        <authorList>
            <person name="Miao C."/>
        </authorList>
    </citation>
    <scope>NUCLEOTIDE SEQUENCE [LARGE SCALE GENOMIC DNA]</scope>
    <source>
        <strain evidence="4">YIM PH21725</strain>
    </source>
</reference>
<dbReference type="EMBL" id="QZFV01000131">
    <property type="protein sequence ID" value="RJQ78274.1"/>
    <property type="molecule type" value="Genomic_DNA"/>
</dbReference>
<proteinExistence type="predicted"/>
<accession>A0A419HPJ0</accession>
<organism evidence="3 4">
    <name type="scientific">Amycolatopsis panacis</name>
    <dbReference type="NCBI Taxonomy" id="2340917"/>
    <lineage>
        <taxon>Bacteria</taxon>
        <taxon>Bacillati</taxon>
        <taxon>Actinomycetota</taxon>
        <taxon>Actinomycetes</taxon>
        <taxon>Pseudonocardiales</taxon>
        <taxon>Pseudonocardiaceae</taxon>
        <taxon>Amycolatopsis</taxon>
    </lineage>
</organism>
<protein>
    <recommendedName>
        <fullName evidence="5">Cholesterol esterase</fullName>
    </recommendedName>
</protein>
<evidence type="ECO:0000256" key="1">
    <source>
        <dbReference type="SAM" id="MobiDB-lite"/>
    </source>
</evidence>
<feature type="signal peptide" evidence="2">
    <location>
        <begin position="1"/>
        <end position="30"/>
    </location>
</feature>
<feature type="chain" id="PRO_5019281522" description="Cholesterol esterase" evidence="2">
    <location>
        <begin position="31"/>
        <end position="297"/>
    </location>
</feature>
<dbReference type="OrthoDB" id="3686194at2"/>
<dbReference type="NCBIfam" id="NF040603">
    <property type="entry name" value="choice_anch_P"/>
    <property type="match status" value="1"/>
</dbReference>
<comment type="caution">
    <text evidence="3">The sequence shown here is derived from an EMBL/GenBank/DDBJ whole genome shotgun (WGS) entry which is preliminary data.</text>
</comment>
<dbReference type="Proteomes" id="UP000285112">
    <property type="component" value="Unassembled WGS sequence"/>
</dbReference>
<evidence type="ECO:0000256" key="2">
    <source>
        <dbReference type="SAM" id="SignalP"/>
    </source>
</evidence>
<name>A0A419HPJ0_9PSEU</name>
<dbReference type="AlphaFoldDB" id="A0A419HPJ0"/>
<gene>
    <name evidence="3" type="ORF">D5S19_27740</name>
</gene>
<evidence type="ECO:0000313" key="3">
    <source>
        <dbReference type="EMBL" id="RJQ78274.1"/>
    </source>
</evidence>
<dbReference type="RefSeq" id="WP_120026321.1">
    <property type="nucleotide sequence ID" value="NZ_QZFV01000131.1"/>
</dbReference>
<evidence type="ECO:0000313" key="4">
    <source>
        <dbReference type="Proteomes" id="UP000285112"/>
    </source>
</evidence>
<keyword evidence="4" id="KW-1185">Reference proteome</keyword>
<feature type="compositionally biased region" description="Low complexity" evidence="1">
    <location>
        <begin position="242"/>
        <end position="257"/>
    </location>
</feature>
<feature type="region of interest" description="Disordered" evidence="1">
    <location>
        <begin position="223"/>
        <end position="297"/>
    </location>
</feature>
<evidence type="ECO:0008006" key="5">
    <source>
        <dbReference type="Google" id="ProtNLM"/>
    </source>
</evidence>
<keyword evidence="2" id="KW-0732">Signal</keyword>